<dbReference type="AlphaFoldDB" id="A0A4P9WHW1"/>
<sequence>MGTPSKTLGATKKTNDFGICTLWRGIEIPRGGLEEWRKPRSIADANRWAMAICSDLLPIGKLDLLRGLGGACRADAAYLLVASFLDILQLPAGSSTLRMMARPSKRAPGSKKKASDDEWLDAELAKLSNNYTGVNEKGHADFSRQERPPRPDAARSSTRNSNANLAKSISSNLTTGGSSAPSKPDPKRAATKELAGASQPFRDALAKVASLPSGATRSSGVPAAQPEMKQQNTKSSQPSKQPQNTQTTTTALPYRQSRSGDPARGAGAAKAVSTRQSAVAPSSEKTRLAKQSIEIPAPQVLQEGR</sequence>
<feature type="region of interest" description="Disordered" evidence="1">
    <location>
        <begin position="133"/>
        <end position="305"/>
    </location>
</feature>
<protein>
    <submittedName>
        <fullName evidence="2">Uncharacterized protein</fullName>
    </submittedName>
</protein>
<evidence type="ECO:0000313" key="2">
    <source>
        <dbReference type="EMBL" id="RKO92429.1"/>
    </source>
</evidence>
<accession>A0A4P9WHW1</accession>
<gene>
    <name evidence="2" type="ORF">BDK51DRAFT_43216</name>
</gene>
<dbReference type="EMBL" id="KZ994639">
    <property type="protein sequence ID" value="RKO92429.1"/>
    <property type="molecule type" value="Genomic_DNA"/>
</dbReference>
<name>A0A4P9WHW1_9FUNG</name>
<keyword evidence="3" id="KW-1185">Reference proteome</keyword>
<evidence type="ECO:0000313" key="3">
    <source>
        <dbReference type="Proteomes" id="UP000269721"/>
    </source>
</evidence>
<dbReference type="Proteomes" id="UP000269721">
    <property type="component" value="Unassembled WGS sequence"/>
</dbReference>
<feature type="compositionally biased region" description="Basic and acidic residues" evidence="1">
    <location>
        <begin position="136"/>
        <end position="153"/>
    </location>
</feature>
<feature type="compositionally biased region" description="Polar residues" evidence="1">
    <location>
        <begin position="155"/>
        <end position="181"/>
    </location>
</feature>
<proteinExistence type="predicted"/>
<evidence type="ECO:0000256" key="1">
    <source>
        <dbReference type="SAM" id="MobiDB-lite"/>
    </source>
</evidence>
<organism evidence="2 3">
    <name type="scientific">Blyttiomyces helicus</name>
    <dbReference type="NCBI Taxonomy" id="388810"/>
    <lineage>
        <taxon>Eukaryota</taxon>
        <taxon>Fungi</taxon>
        <taxon>Fungi incertae sedis</taxon>
        <taxon>Chytridiomycota</taxon>
        <taxon>Chytridiomycota incertae sedis</taxon>
        <taxon>Chytridiomycetes</taxon>
        <taxon>Chytridiomycetes incertae sedis</taxon>
        <taxon>Blyttiomyces</taxon>
    </lineage>
</organism>
<reference evidence="3" key="1">
    <citation type="journal article" date="2018" name="Nat. Microbiol.">
        <title>Leveraging single-cell genomics to expand the fungal tree of life.</title>
        <authorList>
            <person name="Ahrendt S.R."/>
            <person name="Quandt C.A."/>
            <person name="Ciobanu D."/>
            <person name="Clum A."/>
            <person name="Salamov A."/>
            <person name="Andreopoulos B."/>
            <person name="Cheng J.F."/>
            <person name="Woyke T."/>
            <person name="Pelin A."/>
            <person name="Henrissat B."/>
            <person name="Reynolds N.K."/>
            <person name="Benny G.L."/>
            <person name="Smith M.E."/>
            <person name="James T.Y."/>
            <person name="Grigoriev I.V."/>
        </authorList>
    </citation>
    <scope>NUCLEOTIDE SEQUENCE [LARGE SCALE GENOMIC DNA]</scope>
</reference>
<feature type="compositionally biased region" description="Polar residues" evidence="1">
    <location>
        <begin position="228"/>
        <end position="259"/>
    </location>
</feature>